<dbReference type="InterPro" id="IPR002347">
    <property type="entry name" value="SDR_fam"/>
</dbReference>
<dbReference type="InterPro" id="IPR050259">
    <property type="entry name" value="SDR"/>
</dbReference>
<gene>
    <name evidence="4" type="ORF">H0A72_08065</name>
</gene>
<evidence type="ECO:0000259" key="3">
    <source>
        <dbReference type="SMART" id="SM00822"/>
    </source>
</evidence>
<accession>A0A853FXD4</accession>
<dbReference type="SUPFAM" id="SSF51735">
    <property type="entry name" value="NAD(P)-binding Rossmann-fold domains"/>
    <property type="match status" value="1"/>
</dbReference>
<dbReference type="AlphaFoldDB" id="A0A853FXD4"/>
<evidence type="ECO:0000256" key="2">
    <source>
        <dbReference type="SAM" id="Coils"/>
    </source>
</evidence>
<evidence type="ECO:0000313" key="4">
    <source>
        <dbReference type="EMBL" id="NYT49263.1"/>
    </source>
</evidence>
<protein>
    <submittedName>
        <fullName evidence="4">SDR family oxidoreductase</fullName>
    </submittedName>
</protein>
<dbReference type="FunFam" id="3.40.50.720:FF:000084">
    <property type="entry name" value="Short-chain dehydrogenase reductase"/>
    <property type="match status" value="1"/>
</dbReference>
<dbReference type="SMART" id="SM00822">
    <property type="entry name" value="PKS_KR"/>
    <property type="match status" value="1"/>
</dbReference>
<dbReference type="InterPro" id="IPR036291">
    <property type="entry name" value="NAD(P)-bd_dom_sf"/>
</dbReference>
<feature type="domain" description="Ketoreductase" evidence="3">
    <location>
        <begin position="8"/>
        <end position="187"/>
    </location>
</feature>
<comment type="similarity">
    <text evidence="1">Belongs to the short-chain dehydrogenases/reductases (SDR) family.</text>
</comment>
<reference evidence="4 5" key="1">
    <citation type="submission" date="2020-07" db="EMBL/GenBank/DDBJ databases">
        <title>Taxonomic revisions and descriptions of new bacterial species based on genomic comparisons in the high-G+C-content subgroup of the family Alcaligenaceae.</title>
        <authorList>
            <person name="Szabo A."/>
            <person name="Felfoldi T."/>
        </authorList>
    </citation>
    <scope>NUCLEOTIDE SEQUENCE [LARGE SCALE GENOMIC DNA]</scope>
    <source>
        <strain evidence="4 5">LMG 24012</strain>
    </source>
</reference>
<dbReference type="EMBL" id="JACCEM010000004">
    <property type="protein sequence ID" value="NYT49263.1"/>
    <property type="molecule type" value="Genomic_DNA"/>
</dbReference>
<dbReference type="Gene3D" id="3.40.50.720">
    <property type="entry name" value="NAD(P)-binding Rossmann-like Domain"/>
    <property type="match status" value="1"/>
</dbReference>
<proteinExistence type="inferred from homology"/>
<keyword evidence="2" id="KW-0175">Coiled coil</keyword>
<dbReference type="RefSeq" id="WP_180154909.1">
    <property type="nucleotide sequence ID" value="NZ_JACCEM010000004.1"/>
</dbReference>
<dbReference type="PANTHER" id="PTHR42879:SF6">
    <property type="entry name" value="NADPH-DEPENDENT REDUCTASE BACG"/>
    <property type="match status" value="1"/>
</dbReference>
<dbReference type="PANTHER" id="PTHR42879">
    <property type="entry name" value="3-OXOACYL-(ACYL-CARRIER-PROTEIN) REDUCTASE"/>
    <property type="match status" value="1"/>
</dbReference>
<name>A0A853FXD4_9BURK</name>
<dbReference type="Proteomes" id="UP000559809">
    <property type="component" value="Unassembled WGS sequence"/>
</dbReference>
<sequence length="262" mass="27208">MDLELNGKVVLITGGSKGIGLACAHAFAREGARVAIVSRSAENLEAARRELESAGHEVMAQQANLSQADAAQAAVEAVSRELGPIDILVNSAGAAKRYPPAALTPQAWRDAMDAKYFPYINAMDAVIKRMAERGKGAIVNIIGTGGKVPKPIHLPGGAANAALMLVSSGLANAFGPQGIRVNAINPGSTLTGRVQGSLDAEAERSGRSAEDVLKAMEQHLPLGRLARPDEIANTALFLASERASYVNGALVAMDGAMYPMVC</sequence>
<dbReference type="PRINTS" id="PR00081">
    <property type="entry name" value="GDHRDH"/>
</dbReference>
<keyword evidence="5" id="KW-1185">Reference proteome</keyword>
<evidence type="ECO:0000256" key="1">
    <source>
        <dbReference type="ARBA" id="ARBA00006484"/>
    </source>
</evidence>
<feature type="coiled-coil region" evidence="2">
    <location>
        <begin position="34"/>
        <end position="64"/>
    </location>
</feature>
<dbReference type="InterPro" id="IPR057326">
    <property type="entry name" value="KR_dom"/>
</dbReference>
<evidence type="ECO:0000313" key="5">
    <source>
        <dbReference type="Proteomes" id="UP000559809"/>
    </source>
</evidence>
<comment type="caution">
    <text evidence="4">The sequence shown here is derived from an EMBL/GenBank/DDBJ whole genome shotgun (WGS) entry which is preliminary data.</text>
</comment>
<organism evidence="4 5">
    <name type="scientific">Parapusillimonas granuli</name>
    <dbReference type="NCBI Taxonomy" id="380911"/>
    <lineage>
        <taxon>Bacteria</taxon>
        <taxon>Pseudomonadati</taxon>
        <taxon>Pseudomonadota</taxon>
        <taxon>Betaproteobacteria</taxon>
        <taxon>Burkholderiales</taxon>
        <taxon>Alcaligenaceae</taxon>
        <taxon>Parapusillimonas</taxon>
    </lineage>
</organism>
<dbReference type="Pfam" id="PF13561">
    <property type="entry name" value="adh_short_C2"/>
    <property type="match status" value="1"/>
</dbReference>